<feature type="domain" description="Guanylate cyclase" evidence="1">
    <location>
        <begin position="13"/>
        <end position="128"/>
    </location>
</feature>
<evidence type="ECO:0000259" key="1">
    <source>
        <dbReference type="PROSITE" id="PS50125"/>
    </source>
</evidence>
<dbReference type="CDD" id="cd07302">
    <property type="entry name" value="CHD"/>
    <property type="match status" value="1"/>
</dbReference>
<dbReference type="Gene3D" id="3.30.70.1230">
    <property type="entry name" value="Nucleotide cyclase"/>
    <property type="match status" value="1"/>
</dbReference>
<dbReference type="SUPFAM" id="SSF55073">
    <property type="entry name" value="Nucleotide cyclase"/>
    <property type="match status" value="1"/>
</dbReference>
<sequence length="591" mass="64439">MPLDQAPRRRRRAILVVDVVESVRLMRLHEDAFIGRWRRFTREVQVELLPAHGGRLVKSLGDGMLLDFRDAHAALAAGLALRDFVERHRGGAQDPVAFALRMGLHVAEVIVDELDIYGSGVNLAARLAELSRPGDITISPEARDECVDGLDAVFEDLGEVYLKHIDEPVHAIRVHAGSLHPGMIQSRAWPVDRLDGALASVAVMPFGGLTADSPMGELIADSVIAHLSRSDSLRVISRLSSSALATRSLSSGKIGELLGCDHLLAGRCLAVGSRRLITAELTIAATGEVLWADRIESSEEELLSPDDPVTREIAWQAVRAILERSLRHAVNTPLPSLQDFSLLLSGMSLMHRSPPRDFERAGEVLQHLVGRRPRAAQPWALLAQWRVLRVTRGLCDDTAAEARHALDHTRRAVECDAENALAPAVEGFVHCHLLKDLAGAQSRLDRALAIKPNEPLAWLFQCVVDGFRGDGERAWNSARRAISLSPLDPMRPYFDGLAASAALAAGLLDDAVMLAERSLRLNRNHLPTLRALAIARVERGELALARELGSRVVALDPDFSLRTYMSGAPRGAAASTRERYSMALRAAGLPP</sequence>
<dbReference type="InterPro" id="IPR011990">
    <property type="entry name" value="TPR-like_helical_dom_sf"/>
</dbReference>
<reference evidence="2" key="1">
    <citation type="submission" date="2022-05" db="EMBL/GenBank/DDBJ databases">
        <title>An RpoN-dependent PEP-CTERM gene is involved in floc formation of an Aquincola tertiaricarbonis strain.</title>
        <authorList>
            <person name="Qiu D."/>
            <person name="Xia M."/>
        </authorList>
    </citation>
    <scope>NUCLEOTIDE SEQUENCE</scope>
    <source>
        <strain evidence="2">RN12</strain>
    </source>
</reference>
<gene>
    <name evidence="2" type="ORF">MW290_29905</name>
</gene>
<dbReference type="Gene3D" id="1.25.40.10">
    <property type="entry name" value="Tetratricopeptide repeat domain"/>
    <property type="match status" value="1"/>
</dbReference>
<dbReference type="PANTHER" id="PTHR43081">
    <property type="entry name" value="ADENYLATE CYCLASE, TERMINAL-DIFFERENTIATION SPECIFIC-RELATED"/>
    <property type="match status" value="1"/>
</dbReference>
<dbReference type="RefSeq" id="WP_250197985.1">
    <property type="nucleotide sequence ID" value="NZ_CP097636.1"/>
</dbReference>
<name>A0ABY4SCX3_AQUTE</name>
<organism evidence="2 3">
    <name type="scientific">Aquincola tertiaricarbonis</name>
    <dbReference type="NCBI Taxonomy" id="391953"/>
    <lineage>
        <taxon>Bacteria</taxon>
        <taxon>Pseudomonadati</taxon>
        <taxon>Pseudomonadota</taxon>
        <taxon>Betaproteobacteria</taxon>
        <taxon>Burkholderiales</taxon>
        <taxon>Sphaerotilaceae</taxon>
        <taxon>Aquincola</taxon>
    </lineage>
</organism>
<dbReference type="PANTHER" id="PTHR43081:SF19">
    <property type="entry name" value="PH-SENSITIVE ADENYLATE CYCLASE RV1264"/>
    <property type="match status" value="1"/>
</dbReference>
<keyword evidence="3" id="KW-1185">Reference proteome</keyword>
<dbReference type="InterPro" id="IPR001054">
    <property type="entry name" value="A/G_cyclase"/>
</dbReference>
<dbReference type="Proteomes" id="UP001056201">
    <property type="component" value="Chromosome 2"/>
</dbReference>
<protein>
    <recommendedName>
        <fullName evidence="1">Guanylate cyclase domain-containing protein</fullName>
    </recommendedName>
</protein>
<dbReference type="EMBL" id="CP097636">
    <property type="protein sequence ID" value="URI09762.1"/>
    <property type="molecule type" value="Genomic_DNA"/>
</dbReference>
<evidence type="ECO:0000313" key="2">
    <source>
        <dbReference type="EMBL" id="URI09762.1"/>
    </source>
</evidence>
<dbReference type="SUPFAM" id="SSF48452">
    <property type="entry name" value="TPR-like"/>
    <property type="match status" value="1"/>
</dbReference>
<dbReference type="InterPro" id="IPR029787">
    <property type="entry name" value="Nucleotide_cyclase"/>
</dbReference>
<dbReference type="InterPro" id="IPR050697">
    <property type="entry name" value="Adenylyl/Guanylyl_Cyclase_3/4"/>
</dbReference>
<dbReference type="Gene3D" id="3.40.50.10610">
    <property type="entry name" value="ABC-type transport auxiliary lipoprotein component"/>
    <property type="match status" value="1"/>
</dbReference>
<dbReference type="PROSITE" id="PS50125">
    <property type="entry name" value="GUANYLATE_CYCLASE_2"/>
    <property type="match status" value="1"/>
</dbReference>
<accession>A0ABY4SCX3</accession>
<evidence type="ECO:0000313" key="3">
    <source>
        <dbReference type="Proteomes" id="UP001056201"/>
    </source>
</evidence>
<proteinExistence type="predicted"/>